<dbReference type="InterPro" id="IPR004360">
    <property type="entry name" value="Glyas_Fos-R_dOase_dom"/>
</dbReference>
<dbReference type="STRING" id="292459.STH2413"/>
<dbReference type="InterPro" id="IPR029068">
    <property type="entry name" value="Glyas_Bleomycin-R_OHBP_Dase"/>
</dbReference>
<dbReference type="EMBL" id="AP006840">
    <property type="protein sequence ID" value="BAD41398.1"/>
    <property type="molecule type" value="Genomic_DNA"/>
</dbReference>
<dbReference type="OrthoDB" id="9788468at2"/>
<dbReference type="HOGENOM" id="CLU_1757903_0_0_9"/>
<protein>
    <recommendedName>
        <fullName evidence="1">VOC domain-containing protein</fullName>
    </recommendedName>
</protein>
<gene>
    <name evidence="2" type="ordered locus">STH2413</name>
</gene>
<evidence type="ECO:0000259" key="1">
    <source>
        <dbReference type="PROSITE" id="PS51819"/>
    </source>
</evidence>
<proteinExistence type="predicted"/>
<dbReference type="KEGG" id="sth:STH2413"/>
<keyword evidence="3" id="KW-1185">Reference proteome</keyword>
<dbReference type="AlphaFoldDB" id="Q67LP8"/>
<dbReference type="SUPFAM" id="SSF54593">
    <property type="entry name" value="Glyoxalase/Bleomycin resistance protein/Dihydroxybiphenyl dioxygenase"/>
    <property type="match status" value="1"/>
</dbReference>
<organism evidence="2 3">
    <name type="scientific">Symbiobacterium thermophilum (strain DSM 24528 / JCM 14929 / IAM 14863 / T)</name>
    <dbReference type="NCBI Taxonomy" id="292459"/>
    <lineage>
        <taxon>Bacteria</taxon>
        <taxon>Bacillati</taxon>
        <taxon>Bacillota</taxon>
        <taxon>Clostridia</taxon>
        <taxon>Eubacteriales</taxon>
        <taxon>Symbiobacteriaceae</taxon>
        <taxon>Symbiobacterium</taxon>
    </lineage>
</organism>
<accession>Q67LP8</accession>
<name>Q67LP8_SYMTH</name>
<dbReference type="Pfam" id="PF00903">
    <property type="entry name" value="Glyoxalase"/>
    <property type="match status" value="1"/>
</dbReference>
<feature type="domain" description="VOC" evidence="1">
    <location>
        <begin position="9"/>
        <end position="145"/>
    </location>
</feature>
<evidence type="ECO:0000313" key="2">
    <source>
        <dbReference type="EMBL" id="BAD41398.1"/>
    </source>
</evidence>
<dbReference type="eggNOG" id="COG0346">
    <property type="taxonomic scope" value="Bacteria"/>
</dbReference>
<reference evidence="2 3" key="1">
    <citation type="journal article" date="2004" name="Nucleic Acids Res.">
        <title>Genome sequence of Symbiobacterium thermophilum, an uncultivable bacterium that depends on microbial commensalism.</title>
        <authorList>
            <person name="Ueda K."/>
            <person name="Yamashita A."/>
            <person name="Ishikawa J."/>
            <person name="Shimada M."/>
            <person name="Watsuji T."/>
            <person name="Morimura K."/>
            <person name="Ikeda H."/>
            <person name="Hattori M."/>
            <person name="Beppu T."/>
        </authorList>
    </citation>
    <scope>NUCLEOTIDE SEQUENCE [LARGE SCALE GENOMIC DNA]</scope>
    <source>
        <strain evidence="3">T / IAM 14863</strain>
    </source>
</reference>
<dbReference type="Proteomes" id="UP000000417">
    <property type="component" value="Chromosome"/>
</dbReference>
<dbReference type="PROSITE" id="PS51819">
    <property type="entry name" value="VOC"/>
    <property type="match status" value="1"/>
</dbReference>
<dbReference type="InterPro" id="IPR037523">
    <property type="entry name" value="VOC_core"/>
</dbReference>
<dbReference type="Gene3D" id="3.10.180.10">
    <property type="entry name" value="2,3-Dihydroxybiphenyl 1,2-Dioxygenase, domain 1"/>
    <property type="match status" value="1"/>
</dbReference>
<dbReference type="RefSeq" id="WP_011196536.1">
    <property type="nucleotide sequence ID" value="NC_006177.1"/>
</dbReference>
<evidence type="ECO:0000313" key="3">
    <source>
        <dbReference type="Proteomes" id="UP000000417"/>
    </source>
</evidence>
<dbReference type="CDD" id="cd06587">
    <property type="entry name" value="VOC"/>
    <property type="match status" value="1"/>
</dbReference>
<sequence length="147" mass="16030">MDRTVPWEGFHHIALVTPDLDTTIHFYGNVLGMQVGEVRAGGGVLPQRHCFIRPGEEAATWGLHFFENPSAQIPRVTLEELQHGPFVPGALQHIAFALPDAEAAGAPRARLERHGVQATPTGSIGPIQNMLFIDPNGIVLEATWSRL</sequence>